<dbReference type="SUPFAM" id="SSF88723">
    <property type="entry name" value="PIN domain-like"/>
    <property type="match status" value="1"/>
</dbReference>
<organism evidence="3 5">
    <name type="scientific">Rotaria sordida</name>
    <dbReference type="NCBI Taxonomy" id="392033"/>
    <lineage>
        <taxon>Eukaryota</taxon>
        <taxon>Metazoa</taxon>
        <taxon>Spiralia</taxon>
        <taxon>Gnathifera</taxon>
        <taxon>Rotifera</taxon>
        <taxon>Eurotatoria</taxon>
        <taxon>Bdelloidea</taxon>
        <taxon>Philodinida</taxon>
        <taxon>Philodinidae</taxon>
        <taxon>Rotaria</taxon>
    </lineage>
</organism>
<evidence type="ECO:0000313" key="5">
    <source>
        <dbReference type="Proteomes" id="UP000663864"/>
    </source>
</evidence>
<dbReference type="AlphaFoldDB" id="A0A814S8W6"/>
<dbReference type="PANTHER" id="PTHR15976">
    <property type="entry name" value="CONSTITUTIVE COACTIVATOR OF PEROXISOME PROLIFERATOR-ACTIVATED RECEPTOR GAMMA"/>
    <property type="match status" value="1"/>
</dbReference>
<protein>
    <submittedName>
        <fullName evidence="3">Uncharacterized protein</fullName>
    </submittedName>
</protein>
<evidence type="ECO:0000313" key="3">
    <source>
        <dbReference type="EMBL" id="CAF1142897.1"/>
    </source>
</evidence>
<comment type="caution">
    <text evidence="3">The sequence shown here is derived from an EMBL/GenBank/DDBJ whole genome shotgun (WGS) entry which is preliminary data.</text>
</comment>
<dbReference type="PANTHER" id="PTHR15976:SF16">
    <property type="entry name" value="ASTEROID DOMAIN-CONTAINING PROTEIN"/>
    <property type="match status" value="1"/>
</dbReference>
<reference evidence="3" key="1">
    <citation type="submission" date="2021-02" db="EMBL/GenBank/DDBJ databases">
        <authorList>
            <person name="Nowell W R."/>
        </authorList>
    </citation>
    <scope>NUCLEOTIDE SEQUENCE</scope>
</reference>
<accession>A0A814S8W6</accession>
<proteinExistence type="inferred from homology"/>
<dbReference type="EMBL" id="CAJNOT010001086">
    <property type="protein sequence ID" value="CAF1142897.1"/>
    <property type="molecule type" value="Genomic_DNA"/>
</dbReference>
<dbReference type="GO" id="GO:0005634">
    <property type="term" value="C:nucleus"/>
    <property type="evidence" value="ECO:0007669"/>
    <property type="project" value="TreeGrafter"/>
</dbReference>
<comment type="similarity">
    <text evidence="1">Belongs to the constitutive coactivator of PPAR-gamma family.</text>
</comment>
<dbReference type="EMBL" id="CAJOBD010002057">
    <property type="protein sequence ID" value="CAF3851975.1"/>
    <property type="molecule type" value="Genomic_DNA"/>
</dbReference>
<sequence>MVVGVNNILDCLELNTPSNKRDIEDIIRNQRQNNNENSSSTQLYHLIIDVDTTLERLYGGFYPDWLAGGEWSHLYSYILSLLKTCQELSLCLVFCFDGTLYRYGQSQWYYEQIQQRKKVNQIFKHLKQNKSGLPRRHLWLSPPAFQLCLRTILREINSSYLIMYQTWGYGQCQHQEQIKIYARQYNQSLIGIVSSDIEFLFSTNINNKNILLKYFSSKNFKLSLKGKLTLVEIKLSQLKDKFSLDNKQFSLLLTLLGNHIISDSDLIHFHNDILRNQDLSTSLSKRILLKSNGTVSPPIVDSSMSETKTDVCSPDNNTLDTSEDHQQTSSVTSPVHFSTQSRLNGNHFSINSAVDQLIPRLVDYIRKQNVDNDNDIDFDLITNQVFKHLTDNETRKTKTQLLIDSYQYYLKAIIESQPVIESMESSETSFCSNFSSSQVSVNKSDENIILENCSGANIEVVRTAFNLHQQGLMMPWIFQCLYKHEITFPVTIEPEMCNTIPGVCEFFRPIRKYLYSILFDNNTIIREQVYNSEHGSYLTEIVCEQLLLKHTIEQLWFGTSPDEDRQIRMKTFLQSLYYCDLPKIYSISHDYLIFICILRYIYMEFFHYSSTSAILHTYELMAFISQAVLITELQPKPLMNIQSINFLNQYDHIQIINYETRPIQLAHLFMRGFETILFANEVCGAPIHPKYCCPSHFFNGKLFHQKYLQAQYYQQNQDLMIILCDGNAHFAQIGSHLLDIILDRTTNDNIHQTPIQQQQQQQQYQYPAVPQQQQQRILKNPSRQGRTQILVANSTRPPMRTNNKQSIANEFNNQQHTPISNYRQQQQQQQLLLVKQTGHMKNTGTKKNNNVTPFNAKNHQQSMKFNTHIATNMNFPTLPQQHHPLSTDQWTAVTTSTIPSNHLHMQSQHQQTHSIHNIQPIPLQHQQPMNNNFINPLDEQFVHFQIHPPPIATTPAPIPYPHPTQIINPHIPMAQYNHLHPSPLPPPAYTIANGPTFYQPSPTSTNSFQQQQLTTPYHPHHPQMLPGVPPHAPIAPQRTVNFTTVMSTNNTNTNTYQQQSQRVSPTSMQAQELNIQALQQRIIEQQKHQQTPISIQRQMNRLHTNDYTQYDVHRSIANNGIPIAVQSCHHPSMIVEHQQRSHGP</sequence>
<evidence type="ECO:0000256" key="1">
    <source>
        <dbReference type="ARBA" id="ARBA00009495"/>
    </source>
</evidence>
<dbReference type="InterPro" id="IPR029060">
    <property type="entry name" value="PIN-like_dom_sf"/>
</dbReference>
<evidence type="ECO:0000256" key="2">
    <source>
        <dbReference type="SAM" id="MobiDB-lite"/>
    </source>
</evidence>
<evidence type="ECO:0000313" key="4">
    <source>
        <dbReference type="EMBL" id="CAF3851975.1"/>
    </source>
</evidence>
<feature type="region of interest" description="Disordered" evidence="2">
    <location>
        <begin position="299"/>
        <end position="334"/>
    </location>
</feature>
<dbReference type="Proteomes" id="UP000663836">
    <property type="component" value="Unassembled WGS sequence"/>
</dbReference>
<dbReference type="InterPro" id="IPR026784">
    <property type="entry name" value="Coact_PPARg"/>
</dbReference>
<dbReference type="Proteomes" id="UP000663864">
    <property type="component" value="Unassembled WGS sequence"/>
</dbReference>
<gene>
    <name evidence="4" type="ORF">JBS370_LOCUS18296</name>
    <name evidence="3" type="ORF">ZHD862_LOCUS19741</name>
</gene>
<name>A0A814S8W6_9BILA</name>